<accession>A0ABN7XAQ9</accession>
<organism evidence="2 3">
    <name type="scientific">Gigaspora margarita</name>
    <dbReference type="NCBI Taxonomy" id="4874"/>
    <lineage>
        <taxon>Eukaryota</taxon>
        <taxon>Fungi</taxon>
        <taxon>Fungi incertae sedis</taxon>
        <taxon>Mucoromycota</taxon>
        <taxon>Glomeromycotina</taxon>
        <taxon>Glomeromycetes</taxon>
        <taxon>Diversisporales</taxon>
        <taxon>Gigasporaceae</taxon>
        <taxon>Gigaspora</taxon>
    </lineage>
</organism>
<keyword evidence="3" id="KW-1185">Reference proteome</keyword>
<evidence type="ECO:0000313" key="3">
    <source>
        <dbReference type="Proteomes" id="UP000789901"/>
    </source>
</evidence>
<feature type="region of interest" description="Disordered" evidence="1">
    <location>
        <begin position="189"/>
        <end position="209"/>
    </location>
</feature>
<evidence type="ECO:0000256" key="1">
    <source>
        <dbReference type="SAM" id="MobiDB-lite"/>
    </source>
</evidence>
<feature type="compositionally biased region" description="Polar residues" evidence="1">
    <location>
        <begin position="228"/>
        <end position="245"/>
    </location>
</feature>
<proteinExistence type="predicted"/>
<dbReference type="EMBL" id="CAJVQB010101298">
    <property type="protein sequence ID" value="CAG8850482.1"/>
    <property type="molecule type" value="Genomic_DNA"/>
</dbReference>
<feature type="region of interest" description="Disordered" evidence="1">
    <location>
        <begin position="228"/>
        <end position="270"/>
    </location>
</feature>
<reference evidence="2 3" key="1">
    <citation type="submission" date="2021-06" db="EMBL/GenBank/DDBJ databases">
        <authorList>
            <person name="Kallberg Y."/>
            <person name="Tangrot J."/>
            <person name="Rosling A."/>
        </authorList>
    </citation>
    <scope>NUCLEOTIDE SEQUENCE [LARGE SCALE GENOMIC DNA]</scope>
    <source>
        <strain evidence="2 3">120-4 pot B 10/14</strain>
    </source>
</reference>
<feature type="non-terminal residue" evidence="2">
    <location>
        <position position="317"/>
    </location>
</feature>
<name>A0ABN7XAQ9_GIGMA</name>
<evidence type="ECO:0000313" key="2">
    <source>
        <dbReference type="EMBL" id="CAG8850482.1"/>
    </source>
</evidence>
<protein>
    <submittedName>
        <fullName evidence="2">25650_t:CDS:1</fullName>
    </submittedName>
</protein>
<gene>
    <name evidence="2" type="ORF">GMARGA_LOCUS40230</name>
</gene>
<dbReference type="Proteomes" id="UP000789901">
    <property type="component" value="Unassembled WGS sequence"/>
</dbReference>
<sequence>MCDKMQIDLDEQQIFKQYIQCIQRQDALNKQLPTLLESLKNSPSFQKLKLLLLDLQKVDLSTLSIHSESYQLRSKLQQLQQHVKQFFDSPSLNSQEFLQQLLVLLEMIQQVIAGYRKILVPDFHITKHKDFVSTLAHLQVNVQDYQEYQQKLLQFLQFLQNKQDGLQDSVKEYIQSNVSEDMYNRKHDHTKNEELGNENAELKPKNNLKEENDISQQFYETTRVNIDQNRQYSTNSNYSNPNQKSQVRKPSYGTSFKNRQYSTNPNYSNFNQKYQDLEEENRNLQRRNQELESKCKTLESECKAFESRFNDQKKGNE</sequence>
<comment type="caution">
    <text evidence="2">The sequence shown here is derived from an EMBL/GenBank/DDBJ whole genome shotgun (WGS) entry which is preliminary data.</text>
</comment>
<feature type="compositionally biased region" description="Polar residues" evidence="1">
    <location>
        <begin position="252"/>
        <end position="270"/>
    </location>
</feature>